<name>I0V0P9_9PSEU</name>
<reference evidence="2 3" key="1">
    <citation type="submission" date="2012-01" db="EMBL/GenBank/DDBJ databases">
        <title>Improved High-Quality Draft sequence of Saccharomonospora xinjiangensis XJ-54.</title>
        <authorList>
            <consortium name="US DOE Joint Genome Institute"/>
            <person name="Lucas S."/>
            <person name="Han J."/>
            <person name="Lapidus A."/>
            <person name="Cheng J.-F."/>
            <person name="Goodwin L."/>
            <person name="Pitluck S."/>
            <person name="Peters L."/>
            <person name="Mikhailova N."/>
            <person name="Teshima H."/>
            <person name="Detter J.C."/>
            <person name="Han C."/>
            <person name="Tapia R."/>
            <person name="Land M."/>
            <person name="Hauser L."/>
            <person name="Kyrpides N."/>
            <person name="Ivanova N."/>
            <person name="Pagani I."/>
            <person name="Brambilla E.-M."/>
            <person name="Klenk H.-P."/>
            <person name="Woyke T."/>
        </authorList>
    </citation>
    <scope>NUCLEOTIDE SEQUENCE [LARGE SCALE GENOMIC DNA]</scope>
    <source>
        <strain evidence="2 3">XJ-54</strain>
    </source>
</reference>
<dbReference type="EMBL" id="JH636049">
    <property type="protein sequence ID" value="EID53702.1"/>
    <property type="molecule type" value="Genomic_DNA"/>
</dbReference>
<feature type="region of interest" description="Disordered" evidence="1">
    <location>
        <begin position="202"/>
        <end position="247"/>
    </location>
</feature>
<sequence length="435" mass="47852">MAQDIIPIELGLPQGDLVTLWAPRWREDGEEWEAFLGDEEDLYAFPDAAHLAAFVRTAEQHDLIDHPAWEAVPALNVPELIPDDDHCFDLVGVPEMVAEEPDSWTLSELAEIVAIVRSLADVCELDEVHEILDSCEAFSLLDQGQLPFTGREGARLWDDLSRTVSQKWDVVLDAIDELITIPEVDAATLDATAEELAAFHEESAEAEAGVGTEDDLDTVDRDDSDDDTSTAGGRSDADEDDEDDFDDEELSGFWAEVGIDPIKIQLSSRDYYTLRCYLDDEPVFLGSAGTIEVYPSERALARALADGGNLAHTDLAEVSTWDEVLASATAGELEVEVDPDNTYILAGLDEDIADGVDAVDPTQLELAVELLTDAADWAGDDEVSKALATSERLGWLVSFVLRPDPTRLTPSPPFDTEQQAWRRLVEAFENRLHLN</sequence>
<keyword evidence="3" id="KW-1185">Reference proteome</keyword>
<feature type="compositionally biased region" description="Acidic residues" evidence="1">
    <location>
        <begin position="237"/>
        <end position="247"/>
    </location>
</feature>
<evidence type="ECO:0000313" key="3">
    <source>
        <dbReference type="Proteomes" id="UP000004691"/>
    </source>
</evidence>
<evidence type="ECO:0000256" key="1">
    <source>
        <dbReference type="SAM" id="MobiDB-lite"/>
    </source>
</evidence>
<feature type="compositionally biased region" description="Acidic residues" evidence="1">
    <location>
        <begin position="212"/>
        <end position="228"/>
    </location>
</feature>
<protein>
    <recommendedName>
        <fullName evidence="4">Primosomal protein</fullName>
    </recommendedName>
</protein>
<gene>
    <name evidence="2" type="ORF">SacxiDRAFT_1454</name>
</gene>
<dbReference type="AlphaFoldDB" id="I0V0P9"/>
<dbReference type="Proteomes" id="UP000004691">
    <property type="component" value="Unassembled WGS sequence"/>
</dbReference>
<organism evidence="2 3">
    <name type="scientific">Saccharomonospora xinjiangensis XJ-54</name>
    <dbReference type="NCBI Taxonomy" id="882086"/>
    <lineage>
        <taxon>Bacteria</taxon>
        <taxon>Bacillati</taxon>
        <taxon>Actinomycetota</taxon>
        <taxon>Actinomycetes</taxon>
        <taxon>Pseudonocardiales</taxon>
        <taxon>Pseudonocardiaceae</taxon>
        <taxon>Saccharomonospora</taxon>
    </lineage>
</organism>
<dbReference type="eggNOG" id="ENOG502ZBFQ">
    <property type="taxonomic scope" value="Bacteria"/>
</dbReference>
<dbReference type="OrthoDB" id="3350465at2"/>
<evidence type="ECO:0008006" key="4">
    <source>
        <dbReference type="Google" id="ProtNLM"/>
    </source>
</evidence>
<accession>I0V0P9</accession>
<dbReference type="HOGENOM" id="CLU_653495_0_0_11"/>
<proteinExistence type="predicted"/>
<dbReference type="STRING" id="882086.SacxiDRAFT_1454"/>
<evidence type="ECO:0000313" key="2">
    <source>
        <dbReference type="EMBL" id="EID53702.1"/>
    </source>
</evidence>
<dbReference type="RefSeq" id="WP_006237837.1">
    <property type="nucleotide sequence ID" value="NZ_JH636049.1"/>
</dbReference>